<keyword evidence="3" id="KW-0812">Transmembrane</keyword>
<accession>A0A5D4TWK0</accession>
<proteinExistence type="predicted"/>
<keyword evidence="3" id="KW-0472">Membrane</keyword>
<name>A0A5D4TWK0_9BACI</name>
<evidence type="ECO:0000256" key="1">
    <source>
        <dbReference type="ARBA" id="ARBA00001917"/>
    </source>
</evidence>
<evidence type="ECO:0000313" key="4">
    <source>
        <dbReference type="EMBL" id="TYS84747.1"/>
    </source>
</evidence>
<evidence type="ECO:0000256" key="2">
    <source>
        <dbReference type="ARBA" id="ARBA00004725"/>
    </source>
</evidence>
<feature type="transmembrane region" description="Helical" evidence="3">
    <location>
        <begin position="558"/>
        <end position="577"/>
    </location>
</feature>
<dbReference type="SUPFAM" id="SSF51395">
    <property type="entry name" value="FMN-linked oxidoreductases"/>
    <property type="match status" value="1"/>
</dbReference>
<keyword evidence="3" id="KW-1133">Transmembrane helix</keyword>
<dbReference type="Gene3D" id="3.20.20.70">
    <property type="entry name" value="Aldolase class I"/>
    <property type="match status" value="2"/>
</dbReference>
<dbReference type="PANTHER" id="PTHR48109">
    <property type="entry name" value="DIHYDROOROTATE DEHYDROGENASE (QUINONE), MITOCHONDRIAL-RELATED"/>
    <property type="match status" value="1"/>
</dbReference>
<dbReference type="InterPro" id="IPR050074">
    <property type="entry name" value="DHO_dehydrogenase"/>
</dbReference>
<dbReference type="OrthoDB" id="9802377at2"/>
<comment type="cofactor">
    <cofactor evidence="1">
        <name>FMN</name>
        <dbReference type="ChEBI" id="CHEBI:58210"/>
    </cofactor>
</comment>
<feature type="transmembrane region" description="Helical" evidence="3">
    <location>
        <begin position="380"/>
        <end position="399"/>
    </location>
</feature>
<comment type="caution">
    <text evidence="4">The sequence shown here is derived from an EMBL/GenBank/DDBJ whole genome shotgun (WGS) entry which is preliminary data.</text>
</comment>
<feature type="transmembrane region" description="Helical" evidence="3">
    <location>
        <begin position="444"/>
        <end position="469"/>
    </location>
</feature>
<dbReference type="InterPro" id="IPR013785">
    <property type="entry name" value="Aldolase_TIM"/>
</dbReference>
<gene>
    <name evidence="4" type="ORF">FZC85_15420</name>
</gene>
<feature type="transmembrane region" description="Helical" evidence="3">
    <location>
        <begin position="532"/>
        <end position="552"/>
    </location>
</feature>
<comment type="pathway">
    <text evidence="2">Pyrimidine metabolism; UMP biosynthesis via de novo pathway.</text>
</comment>
<organism evidence="4 5">
    <name type="scientific">Rossellomorea aquimaris</name>
    <dbReference type="NCBI Taxonomy" id="189382"/>
    <lineage>
        <taxon>Bacteria</taxon>
        <taxon>Bacillati</taxon>
        <taxon>Bacillota</taxon>
        <taxon>Bacilli</taxon>
        <taxon>Bacillales</taxon>
        <taxon>Bacillaceae</taxon>
        <taxon>Rossellomorea</taxon>
    </lineage>
</organism>
<evidence type="ECO:0000256" key="3">
    <source>
        <dbReference type="SAM" id="Phobius"/>
    </source>
</evidence>
<feature type="transmembrane region" description="Helical" evidence="3">
    <location>
        <begin position="405"/>
        <end position="423"/>
    </location>
</feature>
<sequence>MPDWSYHGIFKPALSRLPAYMSREFIHRGMGTIASLPLGPNIIHFLGREECSPLLYRQIKRMEFTNPVGLSGKIDPLLTGTSAFIHLGFGFIEIGPVTLQTSSDSAYPNADHNEQRIQFSDPLESIGLERTLKKLKKIRKKQPFLIRLSGTPQEISIMMEKLDVFSDGYIVESEEIPATIHSDKPIFISNPTLELLFELNIEDITGIVVEENEFNDLLATVRSYKKAIPALSIITSGGVREPSQALSLLSAGADLLLLSDGYVFSGPGLTKRINEALLDDLNDQLTPQKGWKSYWYFGLFIFIGGLLAFLFSLTSVILPYDEHYLGMKRESIAGFNDRIVKFMAHDRMTLAGTMISGGIVYMQLSFHGVRRGLLWAKQSIDIAAITGFLGIFLFIGYGYFDWLHLLFWLILLPFYAYGWIHTMGIKGTPSSRNRRNHNIWMQSLYGQLAFVVLGFSFVLGGLVISYFGVTSVFVPTDLLYLCMPPEILHEFNQNLIPVIAHDRAGFGSALLSVGLLVLTLSLWGFQQGNKWVWRTLLIGGLPAFISGIYIHFAIGYTSFIHLLPAYFAIGLFLIGLVKTYSFFYQDIDIDER</sequence>
<dbReference type="Proteomes" id="UP000324269">
    <property type="component" value="Unassembled WGS sequence"/>
</dbReference>
<dbReference type="EMBL" id="VTEZ01000004">
    <property type="protein sequence ID" value="TYS84747.1"/>
    <property type="molecule type" value="Genomic_DNA"/>
</dbReference>
<feature type="transmembrane region" description="Helical" evidence="3">
    <location>
        <begin position="504"/>
        <end position="525"/>
    </location>
</feature>
<reference evidence="4 5" key="1">
    <citation type="submission" date="2019-08" db="EMBL/GenBank/DDBJ databases">
        <title>Bacillus genomes from the desert of Cuatro Cienegas, Coahuila.</title>
        <authorList>
            <person name="Olmedo-Alvarez G."/>
        </authorList>
    </citation>
    <scope>NUCLEOTIDE SEQUENCE [LARGE SCALE GENOMIC DNA]</scope>
    <source>
        <strain evidence="4 5">CH87b_3T</strain>
    </source>
</reference>
<dbReference type="RefSeq" id="WP_148969176.1">
    <property type="nucleotide sequence ID" value="NZ_JBNIKW010000003.1"/>
</dbReference>
<dbReference type="AlphaFoldDB" id="A0A5D4TWK0"/>
<feature type="transmembrane region" description="Helical" evidence="3">
    <location>
        <begin position="294"/>
        <end position="320"/>
    </location>
</feature>
<evidence type="ECO:0000313" key="5">
    <source>
        <dbReference type="Proteomes" id="UP000324269"/>
    </source>
</evidence>
<protein>
    <submittedName>
        <fullName evidence="4">Dihydroorotate dehydrogenase</fullName>
    </submittedName>
</protein>